<feature type="active site" evidence="5">
    <location>
        <position position="310"/>
    </location>
</feature>
<dbReference type="SUPFAM" id="SSF49758">
    <property type="entry name" value="Calpain large subunit, middle domain (domain III)"/>
    <property type="match status" value="3"/>
</dbReference>
<dbReference type="SMART" id="SM00230">
    <property type="entry name" value="CysPc"/>
    <property type="match status" value="1"/>
</dbReference>
<dbReference type="InterPro" id="IPR001300">
    <property type="entry name" value="Peptidase_C2_calpain_cat"/>
</dbReference>
<name>A0A0C3B6Y0_SERVB</name>
<accession>A0A0C3B6Y0</accession>
<dbReference type="InterPro" id="IPR022682">
    <property type="entry name" value="Calpain_domain_III"/>
</dbReference>
<dbReference type="PANTHER" id="PTHR46143:SF1">
    <property type="entry name" value="CALPAIN-7"/>
    <property type="match status" value="1"/>
</dbReference>
<comment type="similarity">
    <text evidence="1">Belongs to the peptidase C2 family. PalB/RIM13 subfamily.</text>
</comment>
<evidence type="ECO:0000256" key="1">
    <source>
        <dbReference type="ARBA" id="ARBA00010193"/>
    </source>
</evidence>
<dbReference type="STRING" id="933852.A0A0C3B6Y0"/>
<dbReference type="Gene3D" id="3.90.70.10">
    <property type="entry name" value="Cysteine proteinases"/>
    <property type="match status" value="1"/>
</dbReference>
<protein>
    <recommendedName>
        <fullName evidence="6">Calpain catalytic domain-containing protein</fullName>
    </recommendedName>
</protein>
<evidence type="ECO:0000313" key="8">
    <source>
        <dbReference type="Proteomes" id="UP000054097"/>
    </source>
</evidence>
<evidence type="ECO:0000256" key="3">
    <source>
        <dbReference type="ARBA" id="ARBA00022801"/>
    </source>
</evidence>
<evidence type="ECO:0000259" key="6">
    <source>
        <dbReference type="PROSITE" id="PS50203"/>
    </source>
</evidence>
<keyword evidence="2 5" id="KW-0645">Protease</keyword>
<dbReference type="SUPFAM" id="SSF116846">
    <property type="entry name" value="MIT domain"/>
    <property type="match status" value="1"/>
</dbReference>
<dbReference type="SMART" id="SM00720">
    <property type="entry name" value="calpain_III"/>
    <property type="match status" value="2"/>
</dbReference>
<feature type="active site" evidence="5">
    <location>
        <position position="329"/>
    </location>
</feature>
<dbReference type="HOGENOM" id="CLU_006770_0_0_1"/>
<dbReference type="Pfam" id="PF01067">
    <property type="entry name" value="Calpain_III"/>
    <property type="match status" value="1"/>
</dbReference>
<gene>
    <name evidence="7" type="ORF">M408DRAFT_160831</name>
</gene>
<dbReference type="Gene3D" id="2.60.120.380">
    <property type="match status" value="2"/>
</dbReference>
<dbReference type="AlphaFoldDB" id="A0A0C3B6Y0"/>
<reference evidence="7 8" key="1">
    <citation type="submission" date="2014-04" db="EMBL/GenBank/DDBJ databases">
        <authorList>
            <consortium name="DOE Joint Genome Institute"/>
            <person name="Kuo A."/>
            <person name="Zuccaro A."/>
            <person name="Kohler A."/>
            <person name="Nagy L.G."/>
            <person name="Floudas D."/>
            <person name="Copeland A."/>
            <person name="Barry K.W."/>
            <person name="Cichocki N."/>
            <person name="Veneault-Fourrey C."/>
            <person name="LaButti K."/>
            <person name="Lindquist E.A."/>
            <person name="Lipzen A."/>
            <person name="Lundell T."/>
            <person name="Morin E."/>
            <person name="Murat C."/>
            <person name="Sun H."/>
            <person name="Tunlid A."/>
            <person name="Henrissat B."/>
            <person name="Grigoriev I.V."/>
            <person name="Hibbett D.S."/>
            <person name="Martin F."/>
            <person name="Nordberg H.P."/>
            <person name="Cantor M.N."/>
            <person name="Hua S.X."/>
        </authorList>
    </citation>
    <scope>NUCLEOTIDE SEQUENCE [LARGE SCALE GENOMIC DNA]</scope>
    <source>
        <strain evidence="7 8">MAFF 305830</strain>
    </source>
</reference>
<dbReference type="EMBL" id="KN824296">
    <property type="protein sequence ID" value="KIM27899.1"/>
    <property type="molecule type" value="Genomic_DNA"/>
</dbReference>
<dbReference type="PROSITE" id="PS50203">
    <property type="entry name" value="CALPAIN_CAT"/>
    <property type="match status" value="1"/>
</dbReference>
<dbReference type="InterPro" id="IPR036213">
    <property type="entry name" value="Calpain_III_sf"/>
</dbReference>
<evidence type="ECO:0000256" key="5">
    <source>
        <dbReference type="PROSITE-ProRule" id="PRU00239"/>
    </source>
</evidence>
<dbReference type="GO" id="GO:0006508">
    <property type="term" value="P:proteolysis"/>
    <property type="evidence" value="ECO:0007669"/>
    <property type="project" value="UniProtKB-KW"/>
</dbReference>
<feature type="domain" description="Calpain catalytic" evidence="6">
    <location>
        <begin position="107"/>
        <end position="380"/>
    </location>
</feature>
<keyword evidence="3 5" id="KW-0378">Hydrolase</keyword>
<dbReference type="InterPro" id="IPR038765">
    <property type="entry name" value="Papain-like_cys_pep_sf"/>
</dbReference>
<dbReference type="PANTHER" id="PTHR46143">
    <property type="entry name" value="CALPAIN-7"/>
    <property type="match status" value="1"/>
</dbReference>
<dbReference type="Gene3D" id="1.20.58.80">
    <property type="entry name" value="Phosphotransferase system, lactose/cellobiose-type IIA subunit"/>
    <property type="match status" value="1"/>
</dbReference>
<organism evidence="7 8">
    <name type="scientific">Serendipita vermifera MAFF 305830</name>
    <dbReference type="NCBI Taxonomy" id="933852"/>
    <lineage>
        <taxon>Eukaryota</taxon>
        <taxon>Fungi</taxon>
        <taxon>Dikarya</taxon>
        <taxon>Basidiomycota</taxon>
        <taxon>Agaricomycotina</taxon>
        <taxon>Agaricomycetes</taxon>
        <taxon>Sebacinales</taxon>
        <taxon>Serendipitaceae</taxon>
        <taxon>Serendipita</taxon>
    </lineage>
</organism>
<sequence length="798" mass="88261">MSKGRALVEAEALLAKATKKELERDWQTAYQLYTQAAQALVEIYGKSKDSVEKADSKRAAGIALERAQKLKRAHPDIKGVSRDLFSAGEQNAVLVASSTVNGIKYPQWADPSTEEFAQQTVYRDQTPTLINSAPNWQESRNIMGSIPLIDHGMMPSELAQSIVPNCSVVTSVIPSYGTPAVSPNDKYFYKMFINGCYRRCIFDSLLPMQDGQLMCMTATKSSCMWPILVEKAYMKYNGGYDFAGSDPGADLRALIGWIPEHQSFKSSSFEQEKMWTFLVNSFNKGDVLVTIATSNDPPDHINGPNLLPRHAYACIDMEDSEERLLTIVNPWRHAGAGPDDLSNTMAGVSLGQGPATNEECWKLSWEDACTIFDTLCLSWNPERFTHTITHHRIWKSGNKPHDTYSTDLNHQIRVFLQKGAADTEIWALLTRHVGDRQDPPAYIALHAFEEDGYGASFVKPESLTIRGQYNEGTHCLLKITPGQATSRISFITSLYFGDSTAVRDVAYTLTLHSNQNVSFDTSPLPVMTTKQANVDFQCSNSGGNVRHTTYFCNPQWKLHIPSDKSAGNVSRDTKSKKARVVLRAFAGKDIPLNIKIYRTNERRMNDSIDGHIAFDSGIYNFGLAFGQVDLPSGEYIIVLSTFSPGQYGAATLEVSSSEQINLEKLHAEGAGMHLKTIKGVWDGPTAAGGPGFKRYWENPAFEIKAERPTDIMVRLQANPGTIFLPINVSLFQNSAPSGDSSATEIATSGQYRESVFGVRITQRRIPAGTYLLIPSTYSSGLKGSFEISVWSDGPLTRH</sequence>
<evidence type="ECO:0000256" key="4">
    <source>
        <dbReference type="ARBA" id="ARBA00022807"/>
    </source>
</evidence>
<dbReference type="InterPro" id="IPR036181">
    <property type="entry name" value="MIT_dom_sf"/>
</dbReference>
<reference evidence="8" key="2">
    <citation type="submission" date="2015-01" db="EMBL/GenBank/DDBJ databases">
        <title>Evolutionary Origins and Diversification of the Mycorrhizal Mutualists.</title>
        <authorList>
            <consortium name="DOE Joint Genome Institute"/>
            <consortium name="Mycorrhizal Genomics Consortium"/>
            <person name="Kohler A."/>
            <person name="Kuo A."/>
            <person name="Nagy L.G."/>
            <person name="Floudas D."/>
            <person name="Copeland A."/>
            <person name="Barry K.W."/>
            <person name="Cichocki N."/>
            <person name="Veneault-Fourrey C."/>
            <person name="LaButti K."/>
            <person name="Lindquist E.A."/>
            <person name="Lipzen A."/>
            <person name="Lundell T."/>
            <person name="Morin E."/>
            <person name="Murat C."/>
            <person name="Riley R."/>
            <person name="Ohm R."/>
            <person name="Sun H."/>
            <person name="Tunlid A."/>
            <person name="Henrissat B."/>
            <person name="Grigoriev I.V."/>
            <person name="Hibbett D.S."/>
            <person name="Martin F."/>
        </authorList>
    </citation>
    <scope>NUCLEOTIDE SEQUENCE [LARGE SCALE GENOMIC DNA]</scope>
    <source>
        <strain evidence="8">MAFF 305830</strain>
    </source>
</reference>
<evidence type="ECO:0000313" key="7">
    <source>
        <dbReference type="EMBL" id="KIM27899.1"/>
    </source>
</evidence>
<dbReference type="Proteomes" id="UP000054097">
    <property type="component" value="Unassembled WGS sequence"/>
</dbReference>
<evidence type="ECO:0000256" key="2">
    <source>
        <dbReference type="ARBA" id="ARBA00022670"/>
    </source>
</evidence>
<dbReference type="InterPro" id="IPR022683">
    <property type="entry name" value="Calpain_III"/>
</dbReference>
<feature type="active site" evidence="5">
    <location>
        <position position="166"/>
    </location>
</feature>
<proteinExistence type="inferred from homology"/>
<dbReference type="SUPFAM" id="SSF54001">
    <property type="entry name" value="Cysteine proteinases"/>
    <property type="match status" value="1"/>
</dbReference>
<keyword evidence="4 5" id="KW-0788">Thiol protease</keyword>
<dbReference type="GO" id="GO:0004198">
    <property type="term" value="F:calcium-dependent cysteine-type endopeptidase activity"/>
    <property type="evidence" value="ECO:0007669"/>
    <property type="project" value="InterPro"/>
</dbReference>
<dbReference type="OrthoDB" id="167576at2759"/>
<dbReference type="Pfam" id="PF00648">
    <property type="entry name" value="Peptidase_C2"/>
    <property type="match status" value="1"/>
</dbReference>
<dbReference type="InterPro" id="IPR051297">
    <property type="entry name" value="PalB/RIM13"/>
</dbReference>
<keyword evidence="8" id="KW-1185">Reference proteome</keyword>